<feature type="domain" description="NAD-dependent epimerase/dehydratase" evidence="1">
    <location>
        <begin position="3"/>
        <end position="213"/>
    </location>
</feature>
<dbReference type="Proteomes" id="UP000662986">
    <property type="component" value="Chromosome"/>
</dbReference>
<dbReference type="InterPro" id="IPR036291">
    <property type="entry name" value="NAD(P)-bd_dom_sf"/>
</dbReference>
<sequence>MHVIVFGASGYLGGALVERFLAAGHSVTGTVRSDAAAANVRDLGAVPALVDLTDPYGSLGLLRDADAVVFAAQLMLEPEYRVVSAMLDSLDGTGKTFIFTSGTAVLSQRTDGEWSADVFAEEDDFVPSKYIGARRNTEDLVLAANRRGVRGIVVRPSMIWGRGGCPMIRNLYASAAQTGSVCYVGRGLNLYSNVHVDDVAELFHLALEKGKPGALYHAVSGETNFRTIAEAVARDLDVPTRSIDLAEAVGIWDKFTAIIAFSVCSRSRAPRSRIELGWMPDPDRLDILEEVGHAALRRPAS</sequence>
<evidence type="ECO:0000259" key="1">
    <source>
        <dbReference type="Pfam" id="PF01370"/>
    </source>
</evidence>
<dbReference type="RefSeq" id="WP_206011235.1">
    <property type="nucleotide sequence ID" value="NZ_CP070619.1"/>
</dbReference>
<accession>A0A974WC50</accession>
<dbReference type="InterPro" id="IPR001509">
    <property type="entry name" value="Epimerase_deHydtase"/>
</dbReference>
<dbReference type="InterPro" id="IPR051783">
    <property type="entry name" value="NAD(P)-dependent_oxidoreduct"/>
</dbReference>
<evidence type="ECO:0000313" key="3">
    <source>
        <dbReference type="Proteomes" id="UP000662986"/>
    </source>
</evidence>
<proteinExistence type="predicted"/>
<dbReference type="PANTHER" id="PTHR48079:SF6">
    <property type="entry name" value="NAD(P)-BINDING DOMAIN-CONTAINING PROTEIN-RELATED"/>
    <property type="match status" value="1"/>
</dbReference>
<keyword evidence="3" id="KW-1185">Reference proteome</keyword>
<name>A0A974WC50_9NOCA</name>
<protein>
    <submittedName>
        <fullName evidence="2">NAD-dependent epimerase/dehydratase family protein</fullName>
    </submittedName>
</protein>
<dbReference type="EMBL" id="CP070619">
    <property type="protein sequence ID" value="QSE94969.1"/>
    <property type="molecule type" value="Genomic_DNA"/>
</dbReference>
<dbReference type="Pfam" id="PF01370">
    <property type="entry name" value="Epimerase"/>
    <property type="match status" value="1"/>
</dbReference>
<reference evidence="2 3" key="1">
    <citation type="journal article" date="2021" name="Microbiol. Resour. Announc.">
        <title>Complete Genome Sequences of Two Rhodococcus sp. Strains with Large and Linear Chromosomes, Isolated from Apple Rhizosphere.</title>
        <authorList>
            <person name="Benning S."/>
            <person name="Brugnone N."/>
            <person name="Siani R."/>
            <person name="Kublik S."/>
            <person name="Schloter M."/>
            <person name="Rad V."/>
        </authorList>
    </citation>
    <scope>NUCLEOTIDE SEQUENCE [LARGE SCALE GENOMIC DNA]</scope>
    <source>
        <strain evidence="2 3">R79</strain>
    </source>
</reference>
<reference evidence="2 3" key="2">
    <citation type="journal article" date="2022" name="Arch. Microbiol.">
        <title>Rhodococcus pseudokoreensis sp. nov. isolated from the rhizosphere of young M26 apple rootstocks.</title>
        <authorList>
            <person name="Kampfer P."/>
            <person name="Glaeser S.P."/>
            <person name="Blom J."/>
            <person name="Wolf J."/>
            <person name="Benning S."/>
            <person name="Schloter M."/>
            <person name="Neumann-Schaal M."/>
        </authorList>
    </citation>
    <scope>NUCLEOTIDE SEQUENCE [LARGE SCALE GENOMIC DNA]</scope>
    <source>
        <strain evidence="2 3">R79</strain>
    </source>
</reference>
<evidence type="ECO:0000313" key="2">
    <source>
        <dbReference type="EMBL" id="QSE94969.1"/>
    </source>
</evidence>
<organism evidence="2 3">
    <name type="scientific">Rhodococcus pseudokoreensis</name>
    <dbReference type="NCBI Taxonomy" id="2811421"/>
    <lineage>
        <taxon>Bacteria</taxon>
        <taxon>Bacillati</taxon>
        <taxon>Actinomycetota</taxon>
        <taxon>Actinomycetes</taxon>
        <taxon>Mycobacteriales</taxon>
        <taxon>Nocardiaceae</taxon>
        <taxon>Rhodococcus</taxon>
    </lineage>
</organism>
<dbReference type="Gene3D" id="3.40.50.720">
    <property type="entry name" value="NAD(P)-binding Rossmann-like Domain"/>
    <property type="match status" value="1"/>
</dbReference>
<gene>
    <name evidence="2" type="ORF">JWS13_43380</name>
</gene>
<dbReference type="SUPFAM" id="SSF51735">
    <property type="entry name" value="NAD(P)-binding Rossmann-fold domains"/>
    <property type="match status" value="1"/>
</dbReference>
<dbReference type="PANTHER" id="PTHR48079">
    <property type="entry name" value="PROTEIN YEEZ"/>
    <property type="match status" value="1"/>
</dbReference>